<organism evidence="1 2">
    <name type="scientific">Staphylococcus phage Stau2</name>
    <dbReference type="NCBI Taxonomy" id="1200862"/>
    <lineage>
        <taxon>Viruses</taxon>
        <taxon>Duplodnaviria</taxon>
        <taxon>Heunggongvirae</taxon>
        <taxon>Uroviricota</taxon>
        <taxon>Caudoviricetes</taxon>
        <taxon>Herelleviridae</taxon>
        <taxon>Twortvirinae</taxon>
        <taxon>Silviavirus</taxon>
        <taxon>Silviavirus stau2</taxon>
    </lineage>
</organism>
<protein>
    <submittedName>
        <fullName evidence="1">Uncharacterized protein</fullName>
    </submittedName>
</protein>
<dbReference type="Proteomes" id="UP000207597">
    <property type="component" value="Segment"/>
</dbReference>
<dbReference type="EMBL" id="KP881332">
    <property type="protein sequence ID" value="AKA61388.1"/>
    <property type="molecule type" value="Genomic_DNA"/>
</dbReference>
<reference evidence="1 2" key="1">
    <citation type="journal article" date="2016" name="Virus Genes">
        <title>Genomic analysis of Staphylococcus phage Stau2 isolated from medical specimen.</title>
        <authorList>
            <person name="Hsieh S.E."/>
            <person name="Tseng Y.H."/>
            <person name="Lo H.H."/>
            <person name="Chen S.T."/>
            <person name="Wu C.N."/>
        </authorList>
    </citation>
    <scope>NUCLEOTIDE SEQUENCE [LARGE SCALE GENOMIC DNA]</scope>
</reference>
<dbReference type="RefSeq" id="YP_009275894.1">
    <property type="nucleotide sequence ID" value="NC_030933.1"/>
</dbReference>
<keyword evidence="2" id="KW-1185">Reference proteome</keyword>
<gene>
    <name evidence="1" type="ORF">Stau2_137</name>
</gene>
<evidence type="ECO:0000313" key="1">
    <source>
        <dbReference type="EMBL" id="AKA61388.1"/>
    </source>
</evidence>
<name>A0A0U1ZW75_9CAUD</name>
<accession>A0A0U1ZW75</accession>
<evidence type="ECO:0000313" key="2">
    <source>
        <dbReference type="Proteomes" id="UP000207597"/>
    </source>
</evidence>
<dbReference type="KEGG" id="vg:28802350"/>
<dbReference type="GeneID" id="28802350"/>
<proteinExistence type="predicted"/>
<sequence length="83" mass="9819">MRRLNNMKYLYYIKGTYNRIKAQGSISNDYRLWSDMEECDDLYYHINKACHALYNSNVKEITTTDKCVKLTLENGKTKLVKKG</sequence>